<comment type="catalytic activity">
    <reaction evidence="13">
        <text>O-phospho-L-seryl-[protein] + H2O = L-seryl-[protein] + phosphate</text>
        <dbReference type="Rhea" id="RHEA:20629"/>
        <dbReference type="Rhea" id="RHEA-COMP:9863"/>
        <dbReference type="Rhea" id="RHEA-COMP:11604"/>
        <dbReference type="ChEBI" id="CHEBI:15377"/>
        <dbReference type="ChEBI" id="CHEBI:29999"/>
        <dbReference type="ChEBI" id="CHEBI:43474"/>
        <dbReference type="ChEBI" id="CHEBI:83421"/>
        <dbReference type="EC" id="3.1.3.16"/>
    </reaction>
    <physiologicalReaction direction="left-to-right" evidence="13">
        <dbReference type="Rhea" id="RHEA:20630"/>
    </physiologicalReaction>
</comment>
<feature type="domain" description="Tyrosine specific protein phosphatases" evidence="16">
    <location>
        <begin position="40"/>
        <end position="95"/>
    </location>
</feature>
<evidence type="ECO:0000259" key="16">
    <source>
        <dbReference type="PROSITE" id="PS50056"/>
    </source>
</evidence>
<dbReference type="InterPro" id="IPR057023">
    <property type="entry name" value="PTP-SAK"/>
</dbReference>
<evidence type="ECO:0000256" key="15">
    <source>
        <dbReference type="ARBA" id="ARBA00051341"/>
    </source>
</evidence>
<evidence type="ECO:0000256" key="9">
    <source>
        <dbReference type="ARBA" id="ARBA00043734"/>
    </source>
</evidence>
<dbReference type="InterPro" id="IPR029021">
    <property type="entry name" value="Prot-tyrosine_phosphatase-like"/>
</dbReference>
<feature type="domain" description="C2 tensin-type" evidence="18">
    <location>
        <begin position="113"/>
        <end position="238"/>
    </location>
</feature>
<evidence type="ECO:0000256" key="7">
    <source>
        <dbReference type="ARBA" id="ARBA00034268"/>
    </source>
</evidence>
<evidence type="ECO:0000256" key="3">
    <source>
        <dbReference type="ARBA" id="ARBA00013081"/>
    </source>
</evidence>
<dbReference type="Proteomes" id="UP000717996">
    <property type="component" value="Unassembled WGS sequence"/>
</dbReference>
<dbReference type="OrthoDB" id="5632at2759"/>
<evidence type="ECO:0000256" key="5">
    <source>
        <dbReference type="ARBA" id="ARBA00022801"/>
    </source>
</evidence>
<dbReference type="InterPro" id="IPR000387">
    <property type="entry name" value="Tyr_Pase_dom"/>
</dbReference>
<dbReference type="GO" id="GO:0004722">
    <property type="term" value="F:protein serine/threonine phosphatase activity"/>
    <property type="evidence" value="ECO:0007669"/>
    <property type="project" value="UniProtKB-EC"/>
</dbReference>
<evidence type="ECO:0000259" key="18">
    <source>
        <dbReference type="PROSITE" id="PS51182"/>
    </source>
</evidence>
<dbReference type="Pfam" id="PF10409">
    <property type="entry name" value="PTEN_C2"/>
    <property type="match status" value="1"/>
</dbReference>
<dbReference type="InterPro" id="IPR014020">
    <property type="entry name" value="Tensin_C2-dom"/>
</dbReference>
<dbReference type="PROSITE" id="PS51181">
    <property type="entry name" value="PPASE_TENSIN"/>
    <property type="match status" value="1"/>
</dbReference>
<dbReference type="EC" id="3.1.3.67" evidence="2"/>
<comment type="catalytic activity">
    <reaction evidence="15">
        <text>O-phospho-L-tyrosyl-[protein] + H2O = L-tyrosyl-[protein] + phosphate</text>
        <dbReference type="Rhea" id="RHEA:10684"/>
        <dbReference type="Rhea" id="RHEA-COMP:10136"/>
        <dbReference type="Rhea" id="RHEA-COMP:20101"/>
        <dbReference type="ChEBI" id="CHEBI:15377"/>
        <dbReference type="ChEBI" id="CHEBI:43474"/>
        <dbReference type="ChEBI" id="CHEBI:46858"/>
        <dbReference type="ChEBI" id="CHEBI:61978"/>
        <dbReference type="EC" id="3.1.3.48"/>
    </reaction>
    <physiologicalReaction direction="left-to-right" evidence="15">
        <dbReference type="Rhea" id="RHEA:10685"/>
    </physiologicalReaction>
</comment>
<evidence type="ECO:0000256" key="6">
    <source>
        <dbReference type="ARBA" id="ARBA00034256"/>
    </source>
</evidence>
<keyword evidence="4" id="KW-0963">Cytoplasm</keyword>
<sequence length="238" mass="27297">MIGLAANYPFLDHQAPPFRTLIAFCKDTWEWLSTDVHHVVVIHCKAGKGRTGTVIACLLLHLGEARDAVEAMAIYADKRTRDQKGITIPSQKRYVGYYEYMLHHPALYHQHQALQSTLNTLRLSHAPLNDCVIRVDCQDVCVHQALIKVSCRSSSDALAHSQQTTDPLEIQLEQKVWEDVKITFSTVKGKVWMSFWFNVVFVFLINKNQVVLRKQDLDLIYENKAFSHDFTVQLLFSN</sequence>
<comment type="catalytic activity">
    <reaction evidence="6">
        <text>1,2-dihexadecanoyl-sn-glycero-3-phospho-(1D-myo-inositol-3,4,5-trisphosphate) + H2O = 1,2-dihexadecanoyl-sn-glycero-3-phospho-(1D-myo-inositol-4,5-bisphosphate) + phosphate</text>
        <dbReference type="Rhea" id="RHEA:43560"/>
        <dbReference type="ChEBI" id="CHEBI:15377"/>
        <dbReference type="ChEBI" id="CHEBI:43474"/>
        <dbReference type="ChEBI" id="CHEBI:83420"/>
        <dbReference type="ChEBI" id="CHEBI:83423"/>
    </reaction>
    <physiologicalReaction direction="left-to-right" evidence="6">
        <dbReference type="Rhea" id="RHEA:43561"/>
    </physiologicalReaction>
</comment>
<dbReference type="PANTHER" id="PTHR12305:SF81">
    <property type="entry name" value="PHOSPHATIDYLINOSITOL 3,4,5-TRISPHOSPHATE 3-PHOSPHATASE AND DUAL-SPECIFICITY PROTEIN PHOSPHATASE PTEN"/>
    <property type="match status" value="1"/>
</dbReference>
<evidence type="ECO:0000256" key="13">
    <source>
        <dbReference type="ARBA" id="ARBA00047986"/>
    </source>
</evidence>
<dbReference type="PROSITE" id="PS51182">
    <property type="entry name" value="C2_TENSIN"/>
    <property type="match status" value="1"/>
</dbReference>
<comment type="subcellular location">
    <subcellularLocation>
        <location evidence="1">Cytoplasm</location>
    </subcellularLocation>
</comment>
<dbReference type="EC" id="3.1.3.16" evidence="3"/>
<comment type="caution">
    <text evidence="19">The sequence shown here is derived from an EMBL/GenBank/DDBJ whole genome shotgun (WGS) entry which is preliminary data.</text>
</comment>
<keyword evidence="5" id="KW-0378">Hydrolase</keyword>
<evidence type="ECO:0000256" key="10">
    <source>
        <dbReference type="ARBA" id="ARBA00043760"/>
    </source>
</evidence>
<dbReference type="Gene3D" id="3.90.190.10">
    <property type="entry name" value="Protein tyrosine phosphatase superfamily"/>
    <property type="match status" value="1"/>
</dbReference>
<evidence type="ECO:0000313" key="20">
    <source>
        <dbReference type="Proteomes" id="UP000717996"/>
    </source>
</evidence>
<comment type="catalytic activity">
    <reaction evidence="7">
        <text>1,2-dioctanoyl-sn-glycero-3-phospho-(1D-myo-inositol-3,4,5-trisphosphate) + H2O = 1,2-dioctanoyl-sn-glycero-3-phospho-(1D-myo-inositol-4,5-bisphosphate) + phosphate</text>
        <dbReference type="Rhea" id="RHEA:43552"/>
        <dbReference type="ChEBI" id="CHEBI:15377"/>
        <dbReference type="ChEBI" id="CHEBI:43474"/>
        <dbReference type="ChEBI" id="CHEBI:83416"/>
        <dbReference type="ChEBI" id="CHEBI:83419"/>
    </reaction>
    <physiologicalReaction direction="left-to-right" evidence="7">
        <dbReference type="Rhea" id="RHEA:43553"/>
    </physiologicalReaction>
</comment>
<dbReference type="AlphaFoldDB" id="A0A9P6Y1J8"/>
<evidence type="ECO:0000256" key="2">
    <source>
        <dbReference type="ARBA" id="ARBA00013015"/>
    </source>
</evidence>
<evidence type="ECO:0000256" key="4">
    <source>
        <dbReference type="ARBA" id="ARBA00022490"/>
    </source>
</evidence>
<protein>
    <recommendedName>
        <fullName evidence="8">Phosphatidylinositol 3,4,5-trisphosphate 3-phosphatase and dual-specificity protein phosphatase PTEN</fullName>
        <ecNumber evidence="3">3.1.3.16</ecNumber>
        <ecNumber evidence="2">3.1.3.67</ecNumber>
    </recommendedName>
    <alternativeName>
        <fullName evidence="12">Inositol polyphosphate 3-phosphatase</fullName>
    </alternativeName>
</protein>
<evidence type="ECO:0000313" key="19">
    <source>
        <dbReference type="EMBL" id="KAG1537325.1"/>
    </source>
</evidence>
<name>A0A9P6Y1J8_RHIOR</name>
<dbReference type="InterPro" id="IPR035892">
    <property type="entry name" value="C2_domain_sf"/>
</dbReference>
<dbReference type="GO" id="GO:0004725">
    <property type="term" value="F:protein tyrosine phosphatase activity"/>
    <property type="evidence" value="ECO:0007669"/>
    <property type="project" value="UniProtKB-EC"/>
</dbReference>
<comment type="catalytic activity">
    <reaction evidence="11">
        <text>1D-myo-inositol 1,3,4,5,6-pentakisphosphate + H2O = 1D-myo-inositol 1,4,5,6-tetrakisphosphate + phosphate</text>
        <dbReference type="Rhea" id="RHEA:77143"/>
        <dbReference type="ChEBI" id="CHEBI:15377"/>
        <dbReference type="ChEBI" id="CHEBI:43474"/>
        <dbReference type="ChEBI" id="CHEBI:57627"/>
        <dbReference type="ChEBI" id="CHEBI:57733"/>
    </reaction>
    <physiologicalReaction direction="left-to-right" evidence="11">
        <dbReference type="Rhea" id="RHEA:77144"/>
    </physiologicalReaction>
</comment>
<evidence type="ECO:0000256" key="12">
    <source>
        <dbReference type="ARBA" id="ARBA00044309"/>
    </source>
</evidence>
<dbReference type="InterPro" id="IPR051281">
    <property type="entry name" value="Dual-spec_lipid-protein_phosph"/>
</dbReference>
<gene>
    <name evidence="19" type="ORF">G6F51_010438</name>
</gene>
<reference evidence="19" key="1">
    <citation type="journal article" date="2020" name="Microb. Genom.">
        <title>Genetic diversity of clinical and environmental Mucorales isolates obtained from an investigation of mucormycosis cases among solid organ transplant recipients.</title>
        <authorList>
            <person name="Nguyen M.H."/>
            <person name="Kaul D."/>
            <person name="Muto C."/>
            <person name="Cheng S.J."/>
            <person name="Richter R.A."/>
            <person name="Bruno V.M."/>
            <person name="Liu G."/>
            <person name="Beyhan S."/>
            <person name="Sundermann A.J."/>
            <person name="Mounaud S."/>
            <person name="Pasculle A.W."/>
            <person name="Nierman W.C."/>
            <person name="Driscoll E."/>
            <person name="Cumbie R."/>
            <person name="Clancy C.J."/>
            <person name="Dupont C.L."/>
        </authorList>
    </citation>
    <scope>NUCLEOTIDE SEQUENCE</scope>
    <source>
        <strain evidence="19">GL16</strain>
    </source>
</reference>
<dbReference type="SUPFAM" id="SSF52799">
    <property type="entry name" value="(Phosphotyrosine protein) phosphatases II"/>
    <property type="match status" value="1"/>
</dbReference>
<dbReference type="GO" id="GO:0042995">
    <property type="term" value="C:cell projection"/>
    <property type="evidence" value="ECO:0007669"/>
    <property type="project" value="UniProtKB-ARBA"/>
</dbReference>
<dbReference type="PROSITE" id="PS50056">
    <property type="entry name" value="TYR_PHOSPHATASE_2"/>
    <property type="match status" value="1"/>
</dbReference>
<dbReference type="SUPFAM" id="SSF49562">
    <property type="entry name" value="C2 domain (Calcium/lipid-binding domain, CaLB)"/>
    <property type="match status" value="1"/>
</dbReference>
<dbReference type="InterPro" id="IPR016130">
    <property type="entry name" value="Tyr_Pase_AS"/>
</dbReference>
<dbReference type="EMBL" id="JAANIT010002158">
    <property type="protein sequence ID" value="KAG1537325.1"/>
    <property type="molecule type" value="Genomic_DNA"/>
</dbReference>
<evidence type="ECO:0000256" key="8">
    <source>
        <dbReference type="ARBA" id="ARBA00034338"/>
    </source>
</evidence>
<dbReference type="GO" id="GO:0016314">
    <property type="term" value="F:phosphatidylinositol-3,4,5-trisphosphate 3-phosphatase activity"/>
    <property type="evidence" value="ECO:0007669"/>
    <property type="project" value="UniProtKB-EC"/>
</dbReference>
<comment type="catalytic activity">
    <reaction evidence="10">
        <text>a 1,2-diacyl-sn-glycero-3-phospho-(1D-myo-inositol-3,4,5-trisphosphate) + H2O = a 1,2-diacyl-sn-glycero-3-phospho-(1D-myo-inositol-4,5-bisphosphate) + phosphate</text>
        <dbReference type="Rhea" id="RHEA:25017"/>
        <dbReference type="ChEBI" id="CHEBI:15377"/>
        <dbReference type="ChEBI" id="CHEBI:43474"/>
        <dbReference type="ChEBI" id="CHEBI:57836"/>
        <dbReference type="ChEBI" id="CHEBI:58456"/>
        <dbReference type="EC" id="3.1.3.67"/>
    </reaction>
    <physiologicalReaction direction="left-to-right" evidence="10">
        <dbReference type="Rhea" id="RHEA:25018"/>
    </physiologicalReaction>
</comment>
<evidence type="ECO:0000256" key="1">
    <source>
        <dbReference type="ARBA" id="ARBA00004496"/>
    </source>
</evidence>
<accession>A0A9P6Y1J8</accession>
<evidence type="ECO:0000259" key="17">
    <source>
        <dbReference type="PROSITE" id="PS51181"/>
    </source>
</evidence>
<evidence type="ECO:0000256" key="14">
    <source>
        <dbReference type="ARBA" id="ARBA00048832"/>
    </source>
</evidence>
<dbReference type="PROSITE" id="PS00383">
    <property type="entry name" value="TYR_PHOSPHATASE_1"/>
    <property type="match status" value="1"/>
</dbReference>
<evidence type="ECO:0000256" key="11">
    <source>
        <dbReference type="ARBA" id="ARBA00043762"/>
    </source>
</evidence>
<feature type="domain" description="Phosphatase tensin-type" evidence="17">
    <location>
        <begin position="1"/>
        <end position="105"/>
    </location>
</feature>
<dbReference type="Gene3D" id="2.60.40.1110">
    <property type="match status" value="1"/>
</dbReference>
<organism evidence="19 20">
    <name type="scientific">Rhizopus oryzae</name>
    <name type="common">Mucormycosis agent</name>
    <name type="synonym">Rhizopus arrhizus var. delemar</name>
    <dbReference type="NCBI Taxonomy" id="64495"/>
    <lineage>
        <taxon>Eukaryota</taxon>
        <taxon>Fungi</taxon>
        <taxon>Fungi incertae sedis</taxon>
        <taxon>Mucoromycota</taxon>
        <taxon>Mucoromycotina</taxon>
        <taxon>Mucoromycetes</taxon>
        <taxon>Mucorales</taxon>
        <taxon>Mucorineae</taxon>
        <taxon>Rhizopodaceae</taxon>
        <taxon>Rhizopus</taxon>
    </lineage>
</organism>
<dbReference type="GO" id="GO:0005829">
    <property type="term" value="C:cytosol"/>
    <property type="evidence" value="ECO:0007669"/>
    <property type="project" value="TreeGrafter"/>
</dbReference>
<dbReference type="InterPro" id="IPR029023">
    <property type="entry name" value="Tensin_phosphatase"/>
</dbReference>
<dbReference type="PANTHER" id="PTHR12305">
    <property type="entry name" value="PHOSPHATASE WITH HOMOLOGY TO TENSIN"/>
    <property type="match status" value="1"/>
</dbReference>
<comment type="catalytic activity">
    <reaction evidence="9">
        <text>1D-myo-inositol 1,3,4,5-tetrakisphosphate + H2O = 1D-myo-inositol 1,4,5-trisphosphate + phosphate</text>
        <dbReference type="Rhea" id="RHEA:77155"/>
        <dbReference type="ChEBI" id="CHEBI:15377"/>
        <dbReference type="ChEBI" id="CHEBI:43474"/>
        <dbReference type="ChEBI" id="CHEBI:57895"/>
        <dbReference type="ChEBI" id="CHEBI:203600"/>
    </reaction>
    <physiologicalReaction direction="left-to-right" evidence="9">
        <dbReference type="Rhea" id="RHEA:77156"/>
    </physiologicalReaction>
</comment>
<comment type="catalytic activity">
    <reaction evidence="14">
        <text>O-phospho-L-threonyl-[protein] + H2O = L-threonyl-[protein] + phosphate</text>
        <dbReference type="Rhea" id="RHEA:47004"/>
        <dbReference type="Rhea" id="RHEA-COMP:11060"/>
        <dbReference type="Rhea" id="RHEA-COMP:11605"/>
        <dbReference type="ChEBI" id="CHEBI:15377"/>
        <dbReference type="ChEBI" id="CHEBI:30013"/>
        <dbReference type="ChEBI" id="CHEBI:43474"/>
        <dbReference type="ChEBI" id="CHEBI:61977"/>
        <dbReference type="EC" id="3.1.3.16"/>
    </reaction>
    <physiologicalReaction direction="left-to-right" evidence="14">
        <dbReference type="Rhea" id="RHEA:47005"/>
    </physiologicalReaction>
</comment>
<dbReference type="GO" id="GO:0050793">
    <property type="term" value="P:regulation of developmental process"/>
    <property type="evidence" value="ECO:0007669"/>
    <property type="project" value="UniProtKB-ARBA"/>
</dbReference>
<proteinExistence type="predicted"/>
<dbReference type="Pfam" id="PF22784">
    <property type="entry name" value="PTP-SAK"/>
    <property type="match status" value="1"/>
</dbReference>